<sequence>MTHKSMDRAYKIADELIKDTLREKAPDQFEELEGIAEADILVVRGVHDHIQRVLRLADTRFTLVTPVALNSAELRPDQVMFVNCGAKFDEKGLRKIGSFVNEGGFLFTTDWALRDVLEAAFPGYVEYNGASTADEVVRVEIHRKDDPFLATLIGPNDDPQWWLEGSSYPIRILKPEQVDVIISSKELGRRYGEPAVFITFEVGEGRIYHMISHFYLQRTETRTARHRSSSDEYLKEKKISAAMMAKYKGMGSTEASLSEVESAYWSSSALRQVMQKKKEQMRGWREEQERDPGPGKDS</sequence>
<dbReference type="AlphaFoldDB" id="A0A382BN94"/>
<organism evidence="2">
    <name type="scientific">marine metagenome</name>
    <dbReference type="NCBI Taxonomy" id="408172"/>
    <lineage>
        <taxon>unclassified sequences</taxon>
        <taxon>metagenomes</taxon>
        <taxon>ecological metagenomes</taxon>
    </lineage>
</organism>
<gene>
    <name evidence="2" type="ORF">METZ01_LOCUS167953</name>
</gene>
<protein>
    <submittedName>
        <fullName evidence="2">Uncharacterized protein</fullName>
    </submittedName>
</protein>
<dbReference type="EMBL" id="UINC01030538">
    <property type="protein sequence ID" value="SVB15099.1"/>
    <property type="molecule type" value="Genomic_DNA"/>
</dbReference>
<evidence type="ECO:0000313" key="2">
    <source>
        <dbReference type="EMBL" id="SVB15099.1"/>
    </source>
</evidence>
<feature type="region of interest" description="Disordered" evidence="1">
    <location>
        <begin position="276"/>
        <end position="298"/>
    </location>
</feature>
<proteinExistence type="predicted"/>
<evidence type="ECO:0000256" key="1">
    <source>
        <dbReference type="SAM" id="MobiDB-lite"/>
    </source>
</evidence>
<reference evidence="2" key="1">
    <citation type="submission" date="2018-05" db="EMBL/GenBank/DDBJ databases">
        <authorList>
            <person name="Lanie J.A."/>
            <person name="Ng W.-L."/>
            <person name="Kazmierczak K.M."/>
            <person name="Andrzejewski T.M."/>
            <person name="Davidsen T.M."/>
            <person name="Wayne K.J."/>
            <person name="Tettelin H."/>
            <person name="Glass J.I."/>
            <person name="Rusch D."/>
            <person name="Podicherti R."/>
            <person name="Tsui H.-C.T."/>
            <person name="Winkler M.E."/>
        </authorList>
    </citation>
    <scope>NUCLEOTIDE SEQUENCE</scope>
</reference>
<accession>A0A382BN94</accession>
<name>A0A382BN94_9ZZZZ</name>